<reference evidence="8 9" key="1">
    <citation type="submission" date="2020-09" db="EMBL/GenBank/DDBJ databases">
        <title>Novel species of Mucilaginibacter isolated from a glacier on the Tibetan Plateau.</title>
        <authorList>
            <person name="Liu Q."/>
            <person name="Xin Y.-H."/>
        </authorList>
    </citation>
    <scope>NUCLEOTIDE SEQUENCE [LARGE SCALE GENOMIC DNA]</scope>
    <source>
        <strain evidence="8 9">CGMCC 1.13878</strain>
    </source>
</reference>
<proteinExistence type="inferred from homology"/>
<organism evidence="8 9">
    <name type="scientific">Mucilaginibacter rigui</name>
    <dbReference type="NCBI Taxonomy" id="534635"/>
    <lineage>
        <taxon>Bacteria</taxon>
        <taxon>Pseudomonadati</taxon>
        <taxon>Bacteroidota</taxon>
        <taxon>Sphingobacteriia</taxon>
        <taxon>Sphingobacteriales</taxon>
        <taxon>Sphingobacteriaceae</taxon>
        <taxon>Mucilaginibacter</taxon>
    </lineage>
</organism>
<feature type="domain" description="Glycosyl hydrolase family 30 TIM-barrel" evidence="6">
    <location>
        <begin position="84"/>
        <end position="421"/>
    </location>
</feature>
<keyword evidence="9" id="KW-1185">Reference proteome</keyword>
<dbReference type="EMBL" id="JACWMW010000002">
    <property type="protein sequence ID" value="MBD1386171.1"/>
    <property type="molecule type" value="Genomic_DNA"/>
</dbReference>
<keyword evidence="4" id="KW-0326">Glycosidase</keyword>
<evidence type="ECO:0000256" key="4">
    <source>
        <dbReference type="RuleBase" id="RU361188"/>
    </source>
</evidence>
<dbReference type="InterPro" id="IPR033452">
    <property type="entry name" value="GH30_C"/>
</dbReference>
<dbReference type="SUPFAM" id="SSF51445">
    <property type="entry name" value="(Trans)glycosidases"/>
    <property type="match status" value="1"/>
</dbReference>
<dbReference type="PANTHER" id="PTHR11069">
    <property type="entry name" value="GLUCOSYLCERAMIDASE"/>
    <property type="match status" value="1"/>
</dbReference>
<comment type="similarity">
    <text evidence="1 4">Belongs to the glycosyl hydrolase 30 family.</text>
</comment>
<dbReference type="Proteomes" id="UP000618754">
    <property type="component" value="Unassembled WGS sequence"/>
</dbReference>
<dbReference type="PRINTS" id="PR00843">
    <property type="entry name" value="GLHYDRLASE30"/>
</dbReference>
<dbReference type="InterPro" id="IPR033453">
    <property type="entry name" value="Glyco_hydro_30_TIM-barrel"/>
</dbReference>
<dbReference type="Gene3D" id="3.20.20.80">
    <property type="entry name" value="Glycosidases"/>
    <property type="match status" value="1"/>
</dbReference>
<evidence type="ECO:0000256" key="2">
    <source>
        <dbReference type="ARBA" id="ARBA00022729"/>
    </source>
</evidence>
<comment type="caution">
    <text evidence="8">The sequence shown here is derived from an EMBL/GenBank/DDBJ whole genome shotgun (WGS) entry which is preliminary data.</text>
</comment>
<evidence type="ECO:0000256" key="1">
    <source>
        <dbReference type="ARBA" id="ARBA00005382"/>
    </source>
</evidence>
<evidence type="ECO:0000313" key="8">
    <source>
        <dbReference type="EMBL" id="MBD1386171.1"/>
    </source>
</evidence>
<dbReference type="GO" id="GO:0016787">
    <property type="term" value="F:hydrolase activity"/>
    <property type="evidence" value="ECO:0007669"/>
    <property type="project" value="UniProtKB-KW"/>
</dbReference>
<dbReference type="InterPro" id="IPR013780">
    <property type="entry name" value="Glyco_hydro_b"/>
</dbReference>
<dbReference type="PANTHER" id="PTHR11069:SF23">
    <property type="entry name" value="LYSOSOMAL ACID GLUCOSYLCERAMIDASE"/>
    <property type="match status" value="1"/>
</dbReference>
<dbReference type="InterPro" id="IPR017853">
    <property type="entry name" value="GH"/>
</dbReference>
<evidence type="ECO:0000313" key="9">
    <source>
        <dbReference type="Proteomes" id="UP000618754"/>
    </source>
</evidence>
<accession>A0ABR7X6I5</accession>
<feature type="domain" description="Glycosyl hydrolase family 30 beta sandwich" evidence="7">
    <location>
        <begin position="424"/>
        <end position="484"/>
    </location>
</feature>
<dbReference type="InterPro" id="IPR001139">
    <property type="entry name" value="Glyco_hydro_30"/>
</dbReference>
<gene>
    <name evidence="8" type="ORF">IDJ75_12845</name>
</gene>
<dbReference type="Pfam" id="PF02055">
    <property type="entry name" value="Glyco_hydro_30"/>
    <property type="match status" value="1"/>
</dbReference>
<sequence>MKKGFLIAGLVCFTASTFSQAPAAKKMQPYSAANRTVKVYVTEKESAKRLFPAGELKFETEAQPPETETVVFVDPAQKFQTMLGIGGALTDAVAETFYKLPKDKQTELLNAYYNKTTGIGFTLARTNIQSCDFSSSSYSYVSNSDKSLSTFDVSHDKQYRIPFIKAATAVAGGKLTMFVSPWSPPAFMKDNNDVLHGGKLKPEFAQSWANFYIKFIKEYEKLGIPIWGLSVQNEPMATQKWESCKYTAEEERDFVKNYLGPTLWKQGMKAKKLIVWDHNRDLLYQRASTILEDPAAAKYVWGIGFHWYETWTGAGQNFENTRLTHAAFPDKNLIFTEGCVEKFDFARLDDWALGERYGLSMINDFNAGTVGWTDWNILLDEKGGPNHVGNFCFAPVHADTRTGKLLYTNSYYYIGHFSKYIQPGAKRIAASASRDKLLTTAYQNPNGSIAVVVMNRTDEKIEYSLWIKGKAAKTTSEPHSIATLVMQ</sequence>
<feature type="chain" id="PRO_5046151243" evidence="5">
    <location>
        <begin position="24"/>
        <end position="487"/>
    </location>
</feature>
<evidence type="ECO:0000256" key="3">
    <source>
        <dbReference type="ARBA" id="ARBA00022801"/>
    </source>
</evidence>
<protein>
    <submittedName>
        <fullName evidence="8">Glycosyl hydrolase</fullName>
    </submittedName>
</protein>
<dbReference type="Pfam" id="PF17189">
    <property type="entry name" value="Glyco_hydro_30C"/>
    <property type="match status" value="1"/>
</dbReference>
<dbReference type="RefSeq" id="WP_191175989.1">
    <property type="nucleotide sequence ID" value="NZ_JACWMW010000002.1"/>
</dbReference>
<name>A0ABR7X6I5_9SPHI</name>
<evidence type="ECO:0000259" key="6">
    <source>
        <dbReference type="Pfam" id="PF02055"/>
    </source>
</evidence>
<keyword evidence="2 5" id="KW-0732">Signal</keyword>
<evidence type="ECO:0000256" key="5">
    <source>
        <dbReference type="SAM" id="SignalP"/>
    </source>
</evidence>
<feature type="signal peptide" evidence="5">
    <location>
        <begin position="1"/>
        <end position="23"/>
    </location>
</feature>
<keyword evidence="3 4" id="KW-0378">Hydrolase</keyword>
<evidence type="ECO:0000259" key="7">
    <source>
        <dbReference type="Pfam" id="PF17189"/>
    </source>
</evidence>
<dbReference type="Gene3D" id="2.60.40.1180">
    <property type="entry name" value="Golgi alpha-mannosidase II"/>
    <property type="match status" value="1"/>
</dbReference>
<dbReference type="SUPFAM" id="SSF51011">
    <property type="entry name" value="Glycosyl hydrolase domain"/>
    <property type="match status" value="1"/>
</dbReference>